<dbReference type="FunFam" id="2.60.40.420:FF:000087">
    <property type="entry name" value="Spore coat protein A"/>
    <property type="match status" value="1"/>
</dbReference>
<protein>
    <submittedName>
        <fullName evidence="4">Copper oxidase</fullName>
    </submittedName>
</protein>
<dbReference type="Pfam" id="PF07731">
    <property type="entry name" value="Cu-oxidase_2"/>
    <property type="match status" value="1"/>
</dbReference>
<reference evidence="4 5" key="1">
    <citation type="submission" date="2017-10" db="EMBL/GenBank/DDBJ databases">
        <title>Bacillus sp. nov., a halophilic bacterium isolated from a Yangshapao Lake.</title>
        <authorList>
            <person name="Wang H."/>
        </authorList>
    </citation>
    <scope>NUCLEOTIDE SEQUENCE [LARGE SCALE GENOMIC DNA]</scope>
    <source>
        <strain evidence="4 5">YSP-3</strain>
    </source>
</reference>
<dbReference type="Proteomes" id="UP000248066">
    <property type="component" value="Unassembled WGS sequence"/>
</dbReference>
<dbReference type="CDD" id="cd13868">
    <property type="entry name" value="CuRO_2_CotA_like"/>
    <property type="match status" value="1"/>
</dbReference>
<dbReference type="InterPro" id="IPR011706">
    <property type="entry name" value="Cu-oxidase_C"/>
</dbReference>
<dbReference type="InterPro" id="IPR045087">
    <property type="entry name" value="Cu-oxidase_fam"/>
</dbReference>
<dbReference type="GO" id="GO:0005507">
    <property type="term" value="F:copper ion binding"/>
    <property type="evidence" value="ECO:0007669"/>
    <property type="project" value="InterPro"/>
</dbReference>
<dbReference type="PANTHER" id="PTHR48267">
    <property type="entry name" value="CUPREDOXIN SUPERFAMILY PROTEIN"/>
    <property type="match status" value="1"/>
</dbReference>
<dbReference type="InterPro" id="IPR008972">
    <property type="entry name" value="Cupredoxin"/>
</dbReference>
<feature type="domain" description="Plastocyanin-like" evidence="3">
    <location>
        <begin position="68"/>
        <end position="106"/>
    </location>
</feature>
<evidence type="ECO:0000259" key="2">
    <source>
        <dbReference type="Pfam" id="PF07731"/>
    </source>
</evidence>
<dbReference type="GO" id="GO:0016491">
    <property type="term" value="F:oxidoreductase activity"/>
    <property type="evidence" value="ECO:0007669"/>
    <property type="project" value="InterPro"/>
</dbReference>
<dbReference type="PANTHER" id="PTHR48267:SF1">
    <property type="entry name" value="BILIRUBIN OXIDASE"/>
    <property type="match status" value="1"/>
</dbReference>
<comment type="caution">
    <text evidence="4">The sequence shown here is derived from an EMBL/GenBank/DDBJ whole genome shotgun (WGS) entry which is preliminary data.</text>
</comment>
<evidence type="ECO:0000313" key="5">
    <source>
        <dbReference type="Proteomes" id="UP000248066"/>
    </source>
</evidence>
<feature type="domain" description="Plastocyanin-like" evidence="3">
    <location>
        <begin position="124"/>
        <end position="200"/>
    </location>
</feature>
<gene>
    <name evidence="4" type="ORF">CR205_05865</name>
</gene>
<proteinExistence type="inferred from homology"/>
<dbReference type="SUPFAM" id="SSF49503">
    <property type="entry name" value="Cupredoxins"/>
    <property type="match status" value="3"/>
</dbReference>
<dbReference type="InterPro" id="IPR011707">
    <property type="entry name" value="Cu-oxidase-like_N"/>
</dbReference>
<name>A0A2W0HNJ3_9BACI</name>
<comment type="similarity">
    <text evidence="1">Belongs to the multicopper oxidase family.</text>
</comment>
<dbReference type="Gene3D" id="2.60.40.420">
    <property type="entry name" value="Cupredoxins - blue copper proteins"/>
    <property type="match status" value="3"/>
</dbReference>
<feature type="domain" description="Plastocyanin-like" evidence="2">
    <location>
        <begin position="411"/>
        <end position="533"/>
    </location>
</feature>
<dbReference type="CDD" id="cd13891">
    <property type="entry name" value="CuRO_3_CotA_like"/>
    <property type="match status" value="1"/>
</dbReference>
<organism evidence="4 5">
    <name type="scientific">Alteribacter lacisalsi</name>
    <dbReference type="NCBI Taxonomy" id="2045244"/>
    <lineage>
        <taxon>Bacteria</taxon>
        <taxon>Bacillati</taxon>
        <taxon>Bacillota</taxon>
        <taxon>Bacilli</taxon>
        <taxon>Bacillales</taxon>
        <taxon>Bacillaceae</taxon>
        <taxon>Alteribacter</taxon>
    </lineage>
</organism>
<evidence type="ECO:0000313" key="4">
    <source>
        <dbReference type="EMBL" id="PYZ99165.1"/>
    </source>
</evidence>
<dbReference type="CDD" id="cd13844">
    <property type="entry name" value="CuRO_1_BOD_CotA_like"/>
    <property type="match status" value="1"/>
</dbReference>
<sequence>MDPWCQDSLCNGGGFCCAPERATGSKLRKFADPLPVLPVKKPWFKEDGKTYYHLTMNQFKQRLHSDLPDTTVWGYDGMYPGPTVKVHTNEQVYVKWNNCLPDTHLLPVDQTVHGAYPDVPEVRTVTHIHGACVRPESDGYPEAWFTKNFDRTGPYFTRKMYHYENCQQASTLWYHDHALGITRLNVYAGLAGFYLISDENEKALHLPEGEFDIPLLIQDRSFNADGSLYYPSQTDPPVPGLETSIVAMFFGDTILVNGKVWPYLEVEPRRYRLRLLNGSNSRFYMLFLDSGQQMFQIATDSGLRAVPAALKQMTLAPAERAEVIVDFTNMNGREIVLKNAAPAPYPDGPKPDQDTAAVMQFRVKKRITRIDTSRIPEVMNHIPPLSFKDVTRVRKLTLNSVTDQFGRDLMLLDNRTWDDPVTENPVAGTTEIWTFINVTMHTHPIHLHLVDFQILDRQPFDVSRFTEKKELRFTGSPRHPDTEEEGWKDTVRADPGEVTRIKARFGPFSGLYVWHCHILEHEDYEMMRPFYVLSSQTFL</sequence>
<keyword evidence="5" id="KW-1185">Reference proteome</keyword>
<dbReference type="OrthoDB" id="9757546at2"/>
<accession>A0A2W0HNJ3</accession>
<evidence type="ECO:0000256" key="1">
    <source>
        <dbReference type="ARBA" id="ARBA00010609"/>
    </source>
</evidence>
<dbReference type="AlphaFoldDB" id="A0A2W0HNJ3"/>
<dbReference type="Pfam" id="PF07732">
    <property type="entry name" value="Cu-oxidase_3"/>
    <property type="match status" value="2"/>
</dbReference>
<dbReference type="EMBL" id="PDOF01000001">
    <property type="protein sequence ID" value="PYZ99165.1"/>
    <property type="molecule type" value="Genomic_DNA"/>
</dbReference>
<evidence type="ECO:0000259" key="3">
    <source>
        <dbReference type="Pfam" id="PF07732"/>
    </source>
</evidence>